<dbReference type="FunFam" id="3.40.50.300:FF:001025">
    <property type="entry name" value="ATPase family, AAA domain-containing 2B"/>
    <property type="match status" value="1"/>
</dbReference>
<comment type="similarity">
    <text evidence="6">Belongs to the AAA ATPase family.</text>
</comment>
<protein>
    <recommendedName>
        <fullName evidence="8">AAA+ ATPase domain-containing protein</fullName>
    </recommendedName>
</protein>
<dbReference type="SMART" id="SM00382">
    <property type="entry name" value="AAA"/>
    <property type="match status" value="1"/>
</dbReference>
<dbReference type="PROSITE" id="PS00674">
    <property type="entry name" value="AAA"/>
    <property type="match status" value="1"/>
</dbReference>
<keyword evidence="10" id="KW-1185">Reference proteome</keyword>
<organism evidence="9 10">
    <name type="scientific">[Myrmecia] bisecta</name>
    <dbReference type="NCBI Taxonomy" id="41462"/>
    <lineage>
        <taxon>Eukaryota</taxon>
        <taxon>Viridiplantae</taxon>
        <taxon>Chlorophyta</taxon>
        <taxon>core chlorophytes</taxon>
        <taxon>Trebouxiophyceae</taxon>
        <taxon>Trebouxiales</taxon>
        <taxon>Trebouxiaceae</taxon>
        <taxon>Myrmecia</taxon>
    </lineage>
</organism>
<keyword evidence="7" id="KW-0812">Transmembrane</keyword>
<evidence type="ECO:0000259" key="8">
    <source>
        <dbReference type="SMART" id="SM00382"/>
    </source>
</evidence>
<keyword evidence="7" id="KW-1133">Transmembrane helix</keyword>
<comment type="caution">
    <text evidence="9">The sequence shown here is derived from an EMBL/GenBank/DDBJ whole genome shotgun (WGS) entry which is preliminary data.</text>
</comment>
<dbReference type="InterPro" id="IPR003593">
    <property type="entry name" value="AAA+_ATPase"/>
</dbReference>
<evidence type="ECO:0000256" key="6">
    <source>
        <dbReference type="RuleBase" id="RU003651"/>
    </source>
</evidence>
<comment type="subcellular location">
    <subcellularLocation>
        <location evidence="1">Mitochondrion</location>
    </subcellularLocation>
</comment>
<keyword evidence="4" id="KW-0175">Coiled coil</keyword>
<keyword evidence="3 6" id="KW-0067">ATP-binding</keyword>
<sequence length="483" mass="53201">MEIEPYRGPQQPRRQRTLQDAFVEAGLQFAFLGASILGTGMLMRWIINSIDPSRQAAKKAAAEKKALLKKRFGVEIPTDQYEDMIATEVVNPQEINVTLADIGGLETIKEALEHKVIAPLQKPDLFRSSLLQQTKGILLYGPPGTGKTMLAKALAKESGANFLNIRASVIQSKWFGDTNKLVKSIFSFAWKIQPCIIFIDEVDSMLGRRKDHEHEAVTSLKTEFMQHWDGFLTNHSGNVMVLAATNRPYDLDEAVLRRFSAQFEVPLPSTLQRMEILRLILKRHATDQGPQAVEAALLENDGRGPEMLQLAAMTANCSGSDLREVCAQAASLPVHELLGEEKRRLMERPNAIYDEEECIAEHVSSLLRPVGLDDFAEVMKSFKPAVSHAEHYRHRSGAANGRRGMPVIPDPLMAATLLELAMQLAQQTQQARHAPGHVNVEVNGDANGNAYGNGLSSVDVEELTPYSSAAADEAPEDGATGKH</sequence>
<dbReference type="GO" id="GO:0005524">
    <property type="term" value="F:ATP binding"/>
    <property type="evidence" value="ECO:0007669"/>
    <property type="project" value="UniProtKB-KW"/>
</dbReference>
<dbReference type="Gene3D" id="3.40.50.300">
    <property type="entry name" value="P-loop containing nucleotide triphosphate hydrolases"/>
    <property type="match status" value="1"/>
</dbReference>
<evidence type="ECO:0000313" key="10">
    <source>
        <dbReference type="Proteomes" id="UP001489004"/>
    </source>
</evidence>
<dbReference type="GO" id="GO:0016887">
    <property type="term" value="F:ATP hydrolysis activity"/>
    <property type="evidence" value="ECO:0007669"/>
    <property type="project" value="InterPro"/>
</dbReference>
<feature type="domain" description="AAA+ ATPase" evidence="8">
    <location>
        <begin position="133"/>
        <end position="269"/>
    </location>
</feature>
<evidence type="ECO:0000256" key="5">
    <source>
        <dbReference type="ARBA" id="ARBA00023128"/>
    </source>
</evidence>
<dbReference type="PANTHER" id="PTHR45644:SF3">
    <property type="entry name" value="FI08533P-RELATED"/>
    <property type="match status" value="1"/>
</dbReference>
<dbReference type="InterPro" id="IPR051701">
    <property type="entry name" value="Mito_OM_Translocase_MSP1"/>
</dbReference>
<evidence type="ECO:0000256" key="3">
    <source>
        <dbReference type="ARBA" id="ARBA00022840"/>
    </source>
</evidence>
<keyword evidence="2 6" id="KW-0547">Nucleotide-binding</keyword>
<keyword evidence="5" id="KW-0496">Mitochondrion</keyword>
<dbReference type="InterPro" id="IPR003960">
    <property type="entry name" value="ATPase_AAA_CS"/>
</dbReference>
<dbReference type="Proteomes" id="UP001489004">
    <property type="component" value="Unassembled WGS sequence"/>
</dbReference>
<dbReference type="Pfam" id="PF00004">
    <property type="entry name" value="AAA"/>
    <property type="match status" value="1"/>
</dbReference>
<dbReference type="SUPFAM" id="SSF52540">
    <property type="entry name" value="P-loop containing nucleoside triphosphate hydrolases"/>
    <property type="match status" value="1"/>
</dbReference>
<dbReference type="InterPro" id="IPR027417">
    <property type="entry name" value="P-loop_NTPase"/>
</dbReference>
<accession>A0AAW1QSB4</accession>
<evidence type="ECO:0000256" key="2">
    <source>
        <dbReference type="ARBA" id="ARBA00022741"/>
    </source>
</evidence>
<dbReference type="GO" id="GO:0005741">
    <property type="term" value="C:mitochondrial outer membrane"/>
    <property type="evidence" value="ECO:0007669"/>
    <property type="project" value="TreeGrafter"/>
</dbReference>
<keyword evidence="7" id="KW-0472">Membrane</keyword>
<reference evidence="9 10" key="1">
    <citation type="journal article" date="2024" name="Nat. Commun.">
        <title>Phylogenomics reveals the evolutionary origins of lichenization in chlorophyte algae.</title>
        <authorList>
            <person name="Puginier C."/>
            <person name="Libourel C."/>
            <person name="Otte J."/>
            <person name="Skaloud P."/>
            <person name="Haon M."/>
            <person name="Grisel S."/>
            <person name="Petersen M."/>
            <person name="Berrin J.G."/>
            <person name="Delaux P.M."/>
            <person name="Dal Grande F."/>
            <person name="Keller J."/>
        </authorList>
    </citation>
    <scope>NUCLEOTIDE SEQUENCE [LARGE SCALE GENOMIC DNA]</scope>
    <source>
        <strain evidence="9 10">SAG 2043</strain>
    </source>
</reference>
<dbReference type="PANTHER" id="PTHR45644">
    <property type="entry name" value="AAA ATPASE, PUTATIVE (AFU_ORTHOLOGUE AFUA_2G12920)-RELATED-RELATED"/>
    <property type="match status" value="1"/>
</dbReference>
<dbReference type="EMBL" id="JALJOR010000002">
    <property type="protein sequence ID" value="KAK9824386.1"/>
    <property type="molecule type" value="Genomic_DNA"/>
</dbReference>
<evidence type="ECO:0000313" key="9">
    <source>
        <dbReference type="EMBL" id="KAK9824386.1"/>
    </source>
</evidence>
<evidence type="ECO:0000256" key="1">
    <source>
        <dbReference type="ARBA" id="ARBA00004173"/>
    </source>
</evidence>
<proteinExistence type="inferred from homology"/>
<name>A0AAW1QSB4_9CHLO</name>
<feature type="transmembrane region" description="Helical" evidence="7">
    <location>
        <begin position="21"/>
        <end position="47"/>
    </location>
</feature>
<evidence type="ECO:0000256" key="4">
    <source>
        <dbReference type="ARBA" id="ARBA00023054"/>
    </source>
</evidence>
<dbReference type="Gene3D" id="1.10.8.60">
    <property type="match status" value="1"/>
</dbReference>
<evidence type="ECO:0000256" key="7">
    <source>
        <dbReference type="SAM" id="Phobius"/>
    </source>
</evidence>
<dbReference type="AlphaFoldDB" id="A0AAW1QSB4"/>
<dbReference type="InterPro" id="IPR003959">
    <property type="entry name" value="ATPase_AAA_core"/>
</dbReference>
<gene>
    <name evidence="9" type="ORF">WJX72_009900</name>
</gene>